<sequence>MYKENNIVKTKRQRTMCPIFGPLNEFHDRVLPTVSDVLKYYLFLKYEMKTTLHVREPTISEISEVVAQKIESIWVKSSISHISHKRVIEKIRKCHDKYRNLLKPYKGRRNDKKYQQKLENYPNEKISCLFDITFCKCTNFDTCKCQKDMKIPLAERLFIKDQRLERKMVIGGVDVIATKEKREKRKQIEDERIKRKLVKSDADSMELLELNSMSSFPYTDTDVITLEYQSQNR</sequence>
<dbReference type="Proteomes" id="UP000499080">
    <property type="component" value="Unassembled WGS sequence"/>
</dbReference>
<name>A0A4Y2JE66_ARAVE</name>
<evidence type="ECO:0000313" key="1">
    <source>
        <dbReference type="EMBL" id="GBM87552.1"/>
    </source>
</evidence>
<protein>
    <submittedName>
        <fullName evidence="1">Uncharacterized protein</fullName>
    </submittedName>
</protein>
<reference evidence="1 2" key="1">
    <citation type="journal article" date="2019" name="Sci. Rep.">
        <title>Orb-weaving spider Araneus ventricosus genome elucidates the spidroin gene catalogue.</title>
        <authorList>
            <person name="Kono N."/>
            <person name="Nakamura H."/>
            <person name="Ohtoshi R."/>
            <person name="Moran D.A.P."/>
            <person name="Shinohara A."/>
            <person name="Yoshida Y."/>
            <person name="Fujiwara M."/>
            <person name="Mori M."/>
            <person name="Tomita M."/>
            <person name="Arakawa K."/>
        </authorList>
    </citation>
    <scope>NUCLEOTIDE SEQUENCE [LARGE SCALE GENOMIC DNA]</scope>
</reference>
<dbReference type="AlphaFoldDB" id="A0A4Y2JE66"/>
<accession>A0A4Y2JE66</accession>
<evidence type="ECO:0000313" key="2">
    <source>
        <dbReference type="Proteomes" id="UP000499080"/>
    </source>
</evidence>
<dbReference type="OrthoDB" id="7464755at2759"/>
<dbReference type="EMBL" id="BGPR01003390">
    <property type="protein sequence ID" value="GBM87552.1"/>
    <property type="molecule type" value="Genomic_DNA"/>
</dbReference>
<keyword evidence="2" id="KW-1185">Reference proteome</keyword>
<gene>
    <name evidence="1" type="ORF">AVEN_107201_1</name>
</gene>
<proteinExistence type="predicted"/>
<comment type="caution">
    <text evidence="1">The sequence shown here is derived from an EMBL/GenBank/DDBJ whole genome shotgun (WGS) entry which is preliminary data.</text>
</comment>
<organism evidence="1 2">
    <name type="scientific">Araneus ventricosus</name>
    <name type="common">Orbweaver spider</name>
    <name type="synonym">Epeira ventricosa</name>
    <dbReference type="NCBI Taxonomy" id="182803"/>
    <lineage>
        <taxon>Eukaryota</taxon>
        <taxon>Metazoa</taxon>
        <taxon>Ecdysozoa</taxon>
        <taxon>Arthropoda</taxon>
        <taxon>Chelicerata</taxon>
        <taxon>Arachnida</taxon>
        <taxon>Araneae</taxon>
        <taxon>Araneomorphae</taxon>
        <taxon>Entelegynae</taxon>
        <taxon>Araneoidea</taxon>
        <taxon>Araneidae</taxon>
        <taxon>Araneus</taxon>
    </lineage>
</organism>